<dbReference type="Pfam" id="PF01546">
    <property type="entry name" value="Peptidase_M20"/>
    <property type="match status" value="1"/>
</dbReference>
<gene>
    <name evidence="12" type="ORF">OTU49_007451</name>
</gene>
<dbReference type="InterPro" id="IPR011650">
    <property type="entry name" value="Peptidase_M20_dimer"/>
</dbReference>
<sequence length="353" mass="39613">MPVVLMTLAGQDPSLPSLLLNSHTDVVPVFPEHWKYEPFSGDKDDNGDIYGRGTQDMKCVGIQYLEALKTLKKDGHEFLRTIYISFMPDEETGGLDGMKNFVKSDVFKKMNVGFALDEGHANPTDNFYVFYGERTVLPIKVKCPGQPGHGSQFLTNTAGEKLYKVIDSFLSYRDEQEHLLKENKNLCLGDVNTVNLTMLEGGVQYNVVPAELNVGFDIRVSPTQDLTKFEEKITSLCKSAGEDVTYEFVVNKLPQASEGQNQVTCVEDGKNPWWDAFSQACKHQGVNLEKQILCGGTDIRYLRQVNIPALGFSPINRTPILLHDNNEFLNEKIFLRGIEIYKTIISALANMKN</sequence>
<dbReference type="FunFam" id="1.10.150.900:FF:000001">
    <property type="entry name" value="Aminoacylase-1, putative"/>
    <property type="match status" value="1"/>
</dbReference>
<reference evidence="12 13" key="1">
    <citation type="journal article" date="2024" name="BMC Genomics">
        <title>Genome assembly of redclaw crayfish (Cherax quadricarinatus) provides insights into its immune adaptation and hypoxia tolerance.</title>
        <authorList>
            <person name="Liu Z."/>
            <person name="Zheng J."/>
            <person name="Li H."/>
            <person name="Fang K."/>
            <person name="Wang S."/>
            <person name="He J."/>
            <person name="Zhou D."/>
            <person name="Weng S."/>
            <person name="Chi M."/>
            <person name="Gu Z."/>
            <person name="He J."/>
            <person name="Li F."/>
            <person name="Wang M."/>
        </authorList>
    </citation>
    <scope>NUCLEOTIDE SEQUENCE [LARGE SCALE GENOMIC DNA]</scope>
    <source>
        <strain evidence="12">ZL_2023a</strain>
    </source>
</reference>
<accession>A0AAW0WI12</accession>
<dbReference type="Gene3D" id="3.30.70.360">
    <property type="match status" value="1"/>
</dbReference>
<dbReference type="GO" id="GO:0004046">
    <property type="term" value="F:aminoacylase activity"/>
    <property type="evidence" value="ECO:0007669"/>
    <property type="project" value="UniProtKB-EC"/>
</dbReference>
<feature type="binding site" evidence="10">
    <location>
        <position position="56"/>
    </location>
    <ligand>
        <name>Zn(2+)</name>
        <dbReference type="ChEBI" id="CHEBI:29105"/>
        <label>1</label>
    </ligand>
</feature>
<evidence type="ECO:0000256" key="4">
    <source>
        <dbReference type="ARBA" id="ARBA00022490"/>
    </source>
</evidence>
<dbReference type="EC" id="3.5.1.14" evidence="3"/>
<keyword evidence="6" id="KW-0378">Hydrolase</keyword>
<comment type="similarity">
    <text evidence="2">Belongs to the peptidase M20A family.</text>
</comment>
<protein>
    <recommendedName>
        <fullName evidence="3">N-acyl-aliphatic-L-amino acid amidohydrolase</fullName>
        <ecNumber evidence="3">3.5.1.14</ecNumber>
    </recommendedName>
    <alternativeName>
        <fullName evidence="8">N-acyl-L-amino-acid amidohydrolase</fullName>
    </alternativeName>
</protein>
<dbReference type="Proteomes" id="UP001445076">
    <property type="component" value="Unassembled WGS sequence"/>
</dbReference>
<dbReference type="SUPFAM" id="SSF53187">
    <property type="entry name" value="Zn-dependent exopeptidases"/>
    <property type="match status" value="1"/>
</dbReference>
<evidence type="ECO:0000256" key="1">
    <source>
        <dbReference type="ARBA" id="ARBA00004496"/>
    </source>
</evidence>
<keyword evidence="13" id="KW-1185">Reference proteome</keyword>
<comment type="caution">
    <text evidence="12">The sequence shown here is derived from an EMBL/GenBank/DDBJ whole genome shotgun (WGS) entry which is preliminary data.</text>
</comment>
<dbReference type="PIRSF" id="PIRSF036696">
    <property type="entry name" value="ACY-1"/>
    <property type="match status" value="1"/>
</dbReference>
<dbReference type="Gene3D" id="3.40.630.10">
    <property type="entry name" value="Zn peptidases"/>
    <property type="match status" value="1"/>
</dbReference>
<feature type="binding site" evidence="10">
    <location>
        <position position="118"/>
    </location>
    <ligand>
        <name>Zn(2+)</name>
        <dbReference type="ChEBI" id="CHEBI:29105"/>
        <label>1</label>
    </ligand>
</feature>
<evidence type="ECO:0000256" key="6">
    <source>
        <dbReference type="ARBA" id="ARBA00022801"/>
    </source>
</evidence>
<dbReference type="InterPro" id="IPR052083">
    <property type="entry name" value="Aminoacylase-1_M20A"/>
</dbReference>
<dbReference type="GO" id="GO:0046872">
    <property type="term" value="F:metal ion binding"/>
    <property type="evidence" value="ECO:0007669"/>
    <property type="project" value="UniProtKB-KW"/>
</dbReference>
<evidence type="ECO:0000256" key="8">
    <source>
        <dbReference type="ARBA" id="ARBA00029656"/>
    </source>
</evidence>
<dbReference type="InterPro" id="IPR036264">
    <property type="entry name" value="Bact_exopeptidase_dim_dom"/>
</dbReference>
<organism evidence="12 13">
    <name type="scientific">Cherax quadricarinatus</name>
    <name type="common">Australian red claw crayfish</name>
    <dbReference type="NCBI Taxonomy" id="27406"/>
    <lineage>
        <taxon>Eukaryota</taxon>
        <taxon>Metazoa</taxon>
        <taxon>Ecdysozoa</taxon>
        <taxon>Arthropoda</taxon>
        <taxon>Crustacea</taxon>
        <taxon>Multicrustacea</taxon>
        <taxon>Malacostraca</taxon>
        <taxon>Eumalacostraca</taxon>
        <taxon>Eucarida</taxon>
        <taxon>Decapoda</taxon>
        <taxon>Pleocyemata</taxon>
        <taxon>Astacidea</taxon>
        <taxon>Parastacoidea</taxon>
        <taxon>Parastacidae</taxon>
        <taxon>Cherax</taxon>
    </lineage>
</organism>
<evidence type="ECO:0000256" key="2">
    <source>
        <dbReference type="ARBA" id="ARBA00006247"/>
    </source>
</evidence>
<feature type="active site" evidence="9">
    <location>
        <position position="25"/>
    </location>
</feature>
<feature type="active site" description="Proton acceptor" evidence="9">
    <location>
        <position position="90"/>
    </location>
</feature>
<evidence type="ECO:0000313" key="13">
    <source>
        <dbReference type="Proteomes" id="UP001445076"/>
    </source>
</evidence>
<keyword evidence="7 10" id="KW-0862">Zinc</keyword>
<dbReference type="Pfam" id="PF07687">
    <property type="entry name" value="M20_dimer"/>
    <property type="match status" value="1"/>
</dbReference>
<comment type="subcellular location">
    <subcellularLocation>
        <location evidence="1">Cytoplasm</location>
    </subcellularLocation>
</comment>
<dbReference type="PROSITE" id="PS00759">
    <property type="entry name" value="ARGE_DAPE_CPG2_2"/>
    <property type="match status" value="1"/>
</dbReference>
<feature type="domain" description="Peptidase M20 dimerisation" evidence="11">
    <location>
        <begin position="131"/>
        <end position="242"/>
    </location>
</feature>
<dbReference type="EMBL" id="JARKIK010000060">
    <property type="protein sequence ID" value="KAK8731741.1"/>
    <property type="molecule type" value="Genomic_DNA"/>
</dbReference>
<dbReference type="AlphaFoldDB" id="A0AAW0WI12"/>
<name>A0AAW0WI12_CHEQU</name>
<feature type="binding site" evidence="10">
    <location>
        <position position="56"/>
    </location>
    <ligand>
        <name>Zn(2+)</name>
        <dbReference type="ChEBI" id="CHEBI:29105"/>
        <label>2</label>
    </ligand>
</feature>
<evidence type="ECO:0000313" key="12">
    <source>
        <dbReference type="EMBL" id="KAK8731741.1"/>
    </source>
</evidence>
<dbReference type="NCBIfam" id="TIGR01880">
    <property type="entry name" value="Ac-peptdase-euk"/>
    <property type="match status" value="1"/>
</dbReference>
<dbReference type="InterPro" id="IPR002933">
    <property type="entry name" value="Peptidase_M20"/>
</dbReference>
<dbReference type="GO" id="GO:0005737">
    <property type="term" value="C:cytoplasm"/>
    <property type="evidence" value="ECO:0007669"/>
    <property type="project" value="UniProtKB-SubCell"/>
</dbReference>
<dbReference type="FunFam" id="3.30.70.360:FF:000005">
    <property type="entry name" value="Putative Aminoacylase-1"/>
    <property type="match status" value="1"/>
</dbReference>
<dbReference type="Gene3D" id="1.10.150.900">
    <property type="match status" value="1"/>
</dbReference>
<evidence type="ECO:0000256" key="7">
    <source>
        <dbReference type="ARBA" id="ARBA00022833"/>
    </source>
</evidence>
<keyword evidence="5 10" id="KW-0479">Metal-binding</keyword>
<dbReference type="SUPFAM" id="SSF55031">
    <property type="entry name" value="Bacterial exopeptidase dimerisation domain"/>
    <property type="match status" value="1"/>
</dbReference>
<dbReference type="PANTHER" id="PTHR45892">
    <property type="entry name" value="AMINOACYLASE-1"/>
    <property type="match status" value="1"/>
</dbReference>
<evidence type="ECO:0000256" key="9">
    <source>
        <dbReference type="PIRSR" id="PIRSR036696-1"/>
    </source>
</evidence>
<evidence type="ECO:0000259" key="11">
    <source>
        <dbReference type="Pfam" id="PF07687"/>
    </source>
</evidence>
<dbReference type="InterPro" id="IPR001261">
    <property type="entry name" value="ArgE/DapE_CS"/>
</dbReference>
<dbReference type="PANTHER" id="PTHR45892:SF1">
    <property type="entry name" value="AMINOACYLASE-1"/>
    <property type="match status" value="1"/>
</dbReference>
<evidence type="ECO:0000256" key="10">
    <source>
        <dbReference type="PIRSR" id="PIRSR036696-2"/>
    </source>
</evidence>
<comment type="cofactor">
    <cofactor evidence="10">
        <name>Zn(2+)</name>
        <dbReference type="ChEBI" id="CHEBI:29105"/>
    </cofactor>
    <text evidence="10">Binds 2 Zn(2+) ions per subunit.</text>
</comment>
<dbReference type="PROSITE" id="PS00758">
    <property type="entry name" value="ARGE_DAPE_CPG2_1"/>
    <property type="match status" value="1"/>
</dbReference>
<keyword evidence="4" id="KW-0963">Cytoplasm</keyword>
<feature type="binding site" evidence="10">
    <location>
        <position position="23"/>
    </location>
    <ligand>
        <name>Zn(2+)</name>
        <dbReference type="ChEBI" id="CHEBI:29105"/>
        <label>1</label>
    </ligand>
</feature>
<proteinExistence type="inferred from homology"/>
<evidence type="ECO:0000256" key="3">
    <source>
        <dbReference type="ARBA" id="ARBA00011913"/>
    </source>
</evidence>
<feature type="binding site" evidence="10">
    <location>
        <position position="91"/>
    </location>
    <ligand>
        <name>Zn(2+)</name>
        <dbReference type="ChEBI" id="CHEBI:29105"/>
        <label>2</label>
    </ligand>
</feature>
<dbReference type="GO" id="GO:0006520">
    <property type="term" value="P:amino acid metabolic process"/>
    <property type="evidence" value="ECO:0007669"/>
    <property type="project" value="InterPro"/>
</dbReference>
<evidence type="ECO:0000256" key="5">
    <source>
        <dbReference type="ARBA" id="ARBA00022723"/>
    </source>
</evidence>
<feature type="binding site" evidence="10">
    <location>
        <position position="323"/>
    </location>
    <ligand>
        <name>Zn(2+)</name>
        <dbReference type="ChEBI" id="CHEBI:29105"/>
        <label>2</label>
    </ligand>
</feature>
<dbReference type="InterPro" id="IPR010159">
    <property type="entry name" value="N-acyl_aa_amidohydrolase"/>
</dbReference>